<accession>A0A1I7XRB9</accession>
<evidence type="ECO:0000313" key="2">
    <source>
        <dbReference type="Proteomes" id="UP000095283"/>
    </source>
</evidence>
<evidence type="ECO:0000256" key="1">
    <source>
        <dbReference type="SAM" id="SignalP"/>
    </source>
</evidence>
<keyword evidence="2" id="KW-1185">Reference proteome</keyword>
<keyword evidence="1" id="KW-0732">Signal</keyword>
<feature type="signal peptide" evidence="1">
    <location>
        <begin position="1"/>
        <end position="19"/>
    </location>
</feature>
<dbReference type="WBParaSite" id="Hba_20035">
    <property type="protein sequence ID" value="Hba_20035"/>
    <property type="gene ID" value="Hba_20035"/>
</dbReference>
<organism evidence="2 3">
    <name type="scientific">Heterorhabditis bacteriophora</name>
    <name type="common">Entomopathogenic nematode worm</name>
    <dbReference type="NCBI Taxonomy" id="37862"/>
    <lineage>
        <taxon>Eukaryota</taxon>
        <taxon>Metazoa</taxon>
        <taxon>Ecdysozoa</taxon>
        <taxon>Nematoda</taxon>
        <taxon>Chromadorea</taxon>
        <taxon>Rhabditida</taxon>
        <taxon>Rhabditina</taxon>
        <taxon>Rhabditomorpha</taxon>
        <taxon>Strongyloidea</taxon>
        <taxon>Heterorhabditidae</taxon>
        <taxon>Heterorhabditis</taxon>
    </lineage>
</organism>
<protein>
    <submittedName>
        <fullName evidence="3">DUF148 domain-containing protein</fullName>
    </submittedName>
</protein>
<sequence length="477" mass="53645">MRLSLSVIVLLSLDALIKRGQMEMAKGAFKTQLEVLEKVDPDQYKKYKNIKVEDLAADAVLQQAEMAKLQPKTGNPFVDMLNENGIPIASSLKGIEQAIKTQRELETQDPTEQIAKAVLEKFQTQILPGLVANLIAGRNPFKVPQQIREPQAAPSIIRHQTLAQNIPNSDQSISNTNMLRRKEEINNNKQYILATNIRHTDYNSERSITQRLRSSPRLKSLLEASLKKSRCMSKADIWRKRQKYNPEIAAALSPRLYDSPIYGRTLADDGKDNNLAEKVKLDGKAALLLGLHDIFNEDSKEIEEKEQVLNNLQNNPNIAPLFIDGHLEKILAGRSVLSPDQKGRRPVKVIKAFPRLYGSKTYNPIDAQVTQMIEERPIPPMVFAPKGRHTRLRWTGATEKEIPGIGGRFILPSLDPTMPAINTAYSMQGRARDEWDTIFKIPNNWNGGDEVGFSMKRKSENFVGGNGGFDMPATHIR</sequence>
<evidence type="ECO:0000313" key="3">
    <source>
        <dbReference type="WBParaSite" id="Hba_20035"/>
    </source>
</evidence>
<dbReference type="Proteomes" id="UP000095283">
    <property type="component" value="Unplaced"/>
</dbReference>
<feature type="chain" id="PRO_5009311444" evidence="1">
    <location>
        <begin position="20"/>
        <end position="477"/>
    </location>
</feature>
<dbReference type="AlphaFoldDB" id="A0A1I7XRB9"/>
<reference evidence="3" key="1">
    <citation type="submission" date="2016-11" db="UniProtKB">
        <authorList>
            <consortium name="WormBaseParasite"/>
        </authorList>
    </citation>
    <scope>IDENTIFICATION</scope>
</reference>
<proteinExistence type="predicted"/>
<name>A0A1I7XRB9_HETBA</name>